<evidence type="ECO:0000313" key="2">
    <source>
        <dbReference type="EMBL" id="KJH40668.1"/>
    </source>
</evidence>
<evidence type="ECO:0000313" key="3">
    <source>
        <dbReference type="Proteomes" id="UP000053766"/>
    </source>
</evidence>
<feature type="compositionally biased region" description="Polar residues" evidence="1">
    <location>
        <begin position="89"/>
        <end position="104"/>
    </location>
</feature>
<accession>A0A0D8X7Y5</accession>
<protein>
    <submittedName>
        <fullName evidence="2">Uncharacterized protein</fullName>
    </submittedName>
</protein>
<feature type="compositionally biased region" description="Basic and acidic residues" evidence="1">
    <location>
        <begin position="60"/>
        <end position="69"/>
    </location>
</feature>
<evidence type="ECO:0000256" key="1">
    <source>
        <dbReference type="SAM" id="MobiDB-lite"/>
    </source>
</evidence>
<dbReference type="AlphaFoldDB" id="A0A0D8X7Y5"/>
<keyword evidence="3" id="KW-1185">Reference proteome</keyword>
<reference evidence="3" key="2">
    <citation type="journal article" date="2016" name="Sci. Rep.">
        <title>Dictyocaulus viviparus genome, variome and transcriptome elucidate lungworm biology and support future intervention.</title>
        <authorList>
            <person name="McNulty S.N."/>
            <person name="Strube C."/>
            <person name="Rosa B.A."/>
            <person name="Martin J.C."/>
            <person name="Tyagi R."/>
            <person name="Choi Y.J."/>
            <person name="Wang Q."/>
            <person name="Hallsworth Pepin K."/>
            <person name="Zhang X."/>
            <person name="Ozersky P."/>
            <person name="Wilson R.K."/>
            <person name="Sternberg P.W."/>
            <person name="Gasser R.B."/>
            <person name="Mitreva M."/>
        </authorList>
    </citation>
    <scope>NUCLEOTIDE SEQUENCE [LARGE SCALE GENOMIC DNA]</scope>
    <source>
        <strain evidence="3">HannoverDv2000</strain>
    </source>
</reference>
<proteinExistence type="predicted"/>
<sequence length="104" mass="11625">MRRVVATVCFIGIVVNRATDFPIDSDSYVVWYSSTPSPFDVQQYLNISENIPKAGISTSERFEKRKNEGTSKSVSTRITQSTTSTVSSNENEMLSFNEPSFISN</sequence>
<reference evidence="2 3" key="1">
    <citation type="submission" date="2013-11" db="EMBL/GenBank/DDBJ databases">
        <title>Draft genome of the bovine lungworm Dictyocaulus viviparus.</title>
        <authorList>
            <person name="Mitreva M."/>
        </authorList>
    </citation>
    <scope>NUCLEOTIDE SEQUENCE [LARGE SCALE GENOMIC DNA]</scope>
    <source>
        <strain evidence="2 3">HannoverDv2000</strain>
    </source>
</reference>
<feature type="region of interest" description="Disordered" evidence="1">
    <location>
        <begin position="58"/>
        <end position="104"/>
    </location>
</feature>
<dbReference type="Proteomes" id="UP000053766">
    <property type="component" value="Unassembled WGS sequence"/>
</dbReference>
<gene>
    <name evidence="2" type="ORF">DICVIV_13371</name>
</gene>
<name>A0A0D8X7Y5_DICVI</name>
<dbReference type="EMBL" id="KN717057">
    <property type="protein sequence ID" value="KJH40668.1"/>
    <property type="molecule type" value="Genomic_DNA"/>
</dbReference>
<feature type="compositionally biased region" description="Low complexity" evidence="1">
    <location>
        <begin position="73"/>
        <end position="88"/>
    </location>
</feature>
<organism evidence="2 3">
    <name type="scientific">Dictyocaulus viviparus</name>
    <name type="common">Bovine lungworm</name>
    <dbReference type="NCBI Taxonomy" id="29172"/>
    <lineage>
        <taxon>Eukaryota</taxon>
        <taxon>Metazoa</taxon>
        <taxon>Ecdysozoa</taxon>
        <taxon>Nematoda</taxon>
        <taxon>Chromadorea</taxon>
        <taxon>Rhabditida</taxon>
        <taxon>Rhabditina</taxon>
        <taxon>Rhabditomorpha</taxon>
        <taxon>Strongyloidea</taxon>
        <taxon>Metastrongylidae</taxon>
        <taxon>Dictyocaulus</taxon>
    </lineage>
</organism>